<feature type="domain" description="RNase H type-1" evidence="2">
    <location>
        <begin position="284"/>
        <end position="417"/>
    </location>
</feature>
<dbReference type="GO" id="GO:0004523">
    <property type="term" value="F:RNA-DNA hybrid ribonuclease activity"/>
    <property type="evidence" value="ECO:0007669"/>
    <property type="project" value="InterPro"/>
</dbReference>
<sequence>MIQANDVTIFEETWLKPDQEHTLPLPEGYVMVSMPRPDRADYQTQMGGVAAVIKATLAYTVVAHLSGPDLIVLDFGTFFVIGSYVLPASSDWGPWSDRSPLERLAEAVIFCSSNPGKPLYWLGDINGRIGSRAPEGSPLSRSSADGTVNARGNWLLKMCQDARMSILNGSRFDIARHAQFTSFQAMGSSVIDYVMLSNSALATMKDPCFTVNDSGHAWSDHAAISINAIVDREDAVVGDGSPLLDRIPTPPPTSVLDNMVKDALAAARTQEEENVVYYGPILDASPPLSVYTASSCAKAGRADAKAGCGVYWGEIPGGQSDARAALYAITLAILTAPTYRTLTVYSPSQYAIRSFCYWVGENATRGWPCKHADIIRVGAEYLRARRAAVSFCWVDKSQGSPNMHLDSAQALAKSAARANPPLPVPLLPELPERPDILADAVLLPGVKVSTALPAESVSKKPKVRVTDEDMGLETSSHRGRAREREQQRNNLQSLLNATSGAEFWKLVRGWTDLKARTAQVTAGQLRGVFEERLNPPDVLPEHFDVERHEWNAFMAGNIPESTPDRTLGKIFSRPFTIKDIEKVKVRIRKHEAKSATGVDRVTYLKILEIPNDVLVKLFQARGCMFRSLDRVVIKTQWMLFGPLPRELPVIYVGRVPIELVHEYKYVGIWFTSTTRQIFSKHYSVKASKARSVSYATFSVDSFVGVLPAREGLILYKARVDPHLTSGCEVVLDVDRSSWTSLEEPQMQFLRRLLGLNPRSMRAVLFTETGIMPIRYRRALLALGYAKGFANIPGDVVDLPRAAFRESVRFAGLGYPGWTSDLRWVLASLPVPVAVDSLALLTAEGIDGLVTEVKAACDGALEGEIASLVKTQFLKNRLETDDKGNLVAVTLRFRHYLRLVNSQHRIAYTRFVLSDHRLAVEGLRHGNRVWRRVERELRLCRFCRSAVEDECHAFLVCAHPTLTGLRADFLRDVYTLRPELRTEVETATAYDFLMSLVHCRDVTSRLARFVYDVFSVFEQKEMLIPSSHFIFGSSIA</sequence>
<dbReference type="Proteomes" id="UP001221757">
    <property type="component" value="Unassembled WGS sequence"/>
</dbReference>
<comment type="caution">
    <text evidence="3">The sequence shown here is derived from an EMBL/GenBank/DDBJ whole genome shotgun (WGS) entry which is preliminary data.</text>
</comment>
<dbReference type="EMBL" id="JARKIE010000572">
    <property type="protein sequence ID" value="KAJ7626746.1"/>
    <property type="molecule type" value="Genomic_DNA"/>
</dbReference>
<dbReference type="InterPro" id="IPR012337">
    <property type="entry name" value="RNaseH-like_sf"/>
</dbReference>
<dbReference type="SUPFAM" id="SSF56219">
    <property type="entry name" value="DNase I-like"/>
    <property type="match status" value="1"/>
</dbReference>
<dbReference type="Pfam" id="PF00075">
    <property type="entry name" value="RNase_H"/>
    <property type="match status" value="1"/>
</dbReference>
<evidence type="ECO:0000313" key="3">
    <source>
        <dbReference type="EMBL" id="KAJ7626746.1"/>
    </source>
</evidence>
<dbReference type="AlphaFoldDB" id="A0AAD7BNZ3"/>
<evidence type="ECO:0000256" key="1">
    <source>
        <dbReference type="SAM" id="MobiDB-lite"/>
    </source>
</evidence>
<dbReference type="GO" id="GO:0003676">
    <property type="term" value="F:nucleic acid binding"/>
    <property type="evidence" value="ECO:0007669"/>
    <property type="project" value="InterPro"/>
</dbReference>
<gene>
    <name evidence="3" type="ORF">B0H17DRAFT_1150898</name>
</gene>
<protein>
    <recommendedName>
        <fullName evidence="2">RNase H type-1 domain-containing protein</fullName>
    </recommendedName>
</protein>
<dbReference type="SUPFAM" id="SSF53098">
    <property type="entry name" value="Ribonuclease H-like"/>
    <property type="match status" value="1"/>
</dbReference>
<reference evidence="3" key="1">
    <citation type="submission" date="2023-03" db="EMBL/GenBank/DDBJ databases">
        <title>Massive genome expansion in bonnet fungi (Mycena s.s.) driven by repeated elements and novel gene families across ecological guilds.</title>
        <authorList>
            <consortium name="Lawrence Berkeley National Laboratory"/>
            <person name="Harder C.B."/>
            <person name="Miyauchi S."/>
            <person name="Viragh M."/>
            <person name="Kuo A."/>
            <person name="Thoen E."/>
            <person name="Andreopoulos B."/>
            <person name="Lu D."/>
            <person name="Skrede I."/>
            <person name="Drula E."/>
            <person name="Henrissat B."/>
            <person name="Morin E."/>
            <person name="Kohler A."/>
            <person name="Barry K."/>
            <person name="LaButti K."/>
            <person name="Morin E."/>
            <person name="Salamov A."/>
            <person name="Lipzen A."/>
            <person name="Mereny Z."/>
            <person name="Hegedus B."/>
            <person name="Baldrian P."/>
            <person name="Stursova M."/>
            <person name="Weitz H."/>
            <person name="Taylor A."/>
            <person name="Grigoriev I.V."/>
            <person name="Nagy L.G."/>
            <person name="Martin F."/>
            <person name="Kauserud H."/>
        </authorList>
    </citation>
    <scope>NUCLEOTIDE SEQUENCE</scope>
    <source>
        <strain evidence="3">CBHHK067</strain>
    </source>
</reference>
<accession>A0AAD7BNZ3</accession>
<proteinExistence type="predicted"/>
<keyword evidence="4" id="KW-1185">Reference proteome</keyword>
<organism evidence="3 4">
    <name type="scientific">Mycena rosella</name>
    <name type="common">Pink bonnet</name>
    <name type="synonym">Agaricus rosellus</name>
    <dbReference type="NCBI Taxonomy" id="1033263"/>
    <lineage>
        <taxon>Eukaryota</taxon>
        <taxon>Fungi</taxon>
        <taxon>Dikarya</taxon>
        <taxon>Basidiomycota</taxon>
        <taxon>Agaricomycotina</taxon>
        <taxon>Agaricomycetes</taxon>
        <taxon>Agaricomycetidae</taxon>
        <taxon>Agaricales</taxon>
        <taxon>Marasmiineae</taxon>
        <taxon>Mycenaceae</taxon>
        <taxon>Mycena</taxon>
    </lineage>
</organism>
<dbReference type="InterPro" id="IPR036691">
    <property type="entry name" value="Endo/exonu/phosph_ase_sf"/>
</dbReference>
<feature type="region of interest" description="Disordered" evidence="1">
    <location>
        <begin position="459"/>
        <end position="488"/>
    </location>
</feature>
<evidence type="ECO:0000313" key="4">
    <source>
        <dbReference type="Proteomes" id="UP001221757"/>
    </source>
</evidence>
<dbReference type="InterPro" id="IPR002156">
    <property type="entry name" value="RNaseH_domain"/>
</dbReference>
<dbReference type="Gene3D" id="3.60.10.10">
    <property type="entry name" value="Endonuclease/exonuclease/phosphatase"/>
    <property type="match status" value="1"/>
</dbReference>
<dbReference type="PROSITE" id="PS50879">
    <property type="entry name" value="RNASE_H_1"/>
    <property type="match status" value="1"/>
</dbReference>
<name>A0AAD7BNZ3_MYCRO</name>
<dbReference type="Gene3D" id="3.30.420.10">
    <property type="entry name" value="Ribonuclease H-like superfamily/Ribonuclease H"/>
    <property type="match status" value="1"/>
</dbReference>
<evidence type="ECO:0000259" key="2">
    <source>
        <dbReference type="PROSITE" id="PS50879"/>
    </source>
</evidence>
<dbReference type="InterPro" id="IPR036397">
    <property type="entry name" value="RNaseH_sf"/>
</dbReference>